<feature type="transmembrane region" description="Helical" evidence="1">
    <location>
        <begin position="240"/>
        <end position="259"/>
    </location>
</feature>
<evidence type="ECO:0000256" key="1">
    <source>
        <dbReference type="SAM" id="Phobius"/>
    </source>
</evidence>
<dbReference type="PANTHER" id="PTHR37490">
    <property type="entry name" value="EXPRESSED PROTEIN"/>
    <property type="match status" value="1"/>
</dbReference>
<evidence type="ECO:0000313" key="2">
    <source>
        <dbReference type="EMBL" id="GJN94286.1"/>
    </source>
</evidence>
<evidence type="ECO:0000313" key="3">
    <source>
        <dbReference type="Proteomes" id="UP001342314"/>
    </source>
</evidence>
<feature type="transmembrane region" description="Helical" evidence="1">
    <location>
        <begin position="179"/>
        <end position="197"/>
    </location>
</feature>
<accession>A0AAV5GXR7</accession>
<feature type="transmembrane region" description="Helical" evidence="1">
    <location>
        <begin position="209"/>
        <end position="228"/>
    </location>
</feature>
<feature type="transmembrane region" description="Helical" evidence="1">
    <location>
        <begin position="80"/>
        <end position="97"/>
    </location>
</feature>
<dbReference type="EMBL" id="BQKY01000017">
    <property type="protein sequence ID" value="GJN94286.1"/>
    <property type="molecule type" value="Genomic_DNA"/>
</dbReference>
<reference evidence="2 3" key="1">
    <citation type="submission" date="2021-12" db="EMBL/GenBank/DDBJ databases">
        <title>High titer production of polyol ester of fatty acids by Rhodotorula paludigena BS15 towards product separation-free biomass refinery.</title>
        <authorList>
            <person name="Mano J."/>
            <person name="Ono H."/>
            <person name="Tanaka T."/>
            <person name="Naito K."/>
            <person name="Sushida H."/>
            <person name="Ike M."/>
            <person name="Tokuyasu K."/>
            <person name="Kitaoka M."/>
        </authorList>
    </citation>
    <scope>NUCLEOTIDE SEQUENCE [LARGE SCALE GENOMIC DNA]</scope>
    <source>
        <strain evidence="2 3">BS15</strain>
    </source>
</reference>
<organism evidence="2 3">
    <name type="scientific">Rhodotorula paludigena</name>
    <dbReference type="NCBI Taxonomy" id="86838"/>
    <lineage>
        <taxon>Eukaryota</taxon>
        <taxon>Fungi</taxon>
        <taxon>Dikarya</taxon>
        <taxon>Basidiomycota</taxon>
        <taxon>Pucciniomycotina</taxon>
        <taxon>Microbotryomycetes</taxon>
        <taxon>Sporidiobolales</taxon>
        <taxon>Sporidiobolaceae</taxon>
        <taxon>Rhodotorula</taxon>
    </lineage>
</organism>
<feature type="transmembrane region" description="Helical" evidence="1">
    <location>
        <begin position="12"/>
        <end position="33"/>
    </location>
</feature>
<keyword evidence="1" id="KW-0812">Transmembrane</keyword>
<dbReference type="Proteomes" id="UP001342314">
    <property type="component" value="Unassembled WGS sequence"/>
</dbReference>
<feature type="transmembrane region" description="Helical" evidence="1">
    <location>
        <begin position="39"/>
        <end position="59"/>
    </location>
</feature>
<feature type="transmembrane region" description="Helical" evidence="1">
    <location>
        <begin position="319"/>
        <end position="337"/>
    </location>
</feature>
<feature type="transmembrane region" description="Helical" evidence="1">
    <location>
        <begin position="265"/>
        <end position="283"/>
    </location>
</feature>
<comment type="caution">
    <text evidence="2">The sequence shown here is derived from an EMBL/GenBank/DDBJ whole genome shotgun (WGS) entry which is preliminary data.</text>
</comment>
<proteinExistence type="predicted"/>
<keyword evidence="1" id="KW-1133">Transmembrane helix</keyword>
<feature type="transmembrane region" description="Helical" evidence="1">
    <location>
        <begin position="156"/>
        <end position="172"/>
    </location>
</feature>
<name>A0AAV5GXR7_9BASI</name>
<evidence type="ECO:0008006" key="4">
    <source>
        <dbReference type="Google" id="ProtNLM"/>
    </source>
</evidence>
<gene>
    <name evidence="2" type="ORF">Rhopal_007360-T1</name>
</gene>
<keyword evidence="1" id="KW-0472">Membrane</keyword>
<keyword evidence="3" id="KW-1185">Reference proteome</keyword>
<dbReference type="AlphaFoldDB" id="A0AAV5GXR7"/>
<sequence>MILAPLPAGAPTLLPVGFSVLLAAHHFVLAQIARHPTQWLLTLAIAAVAARTALASVFCRFAPAPRPDEAVPRAERRRRQWQIAACEAAGTVLLVFVARSNPVWVWAGTDLLVPLLALVFDPSAGVANRPSMLRVTLVSSAASFVAVWIWRTEYPIVEGIVLALLAAAVQAARRALLTGILLLGFNLVLYLLGWHYTVKLYSQQRLQGWQAAWPVLNLAVASVYPFLFHLRAFDFRAATFAYSAANAFTLAFLAMSDAATENSRIFRFVLFLAFAICAVFQYVPDTSVDRVDAFEQALQLEAKPTAAARRRQADGPRRLCAMLAVLPYLAWITALAARTGTVDIVVAHFNKPLDGLAESILHAIDPGFVRSSRSRIIIYEKGEYTDEQLWGALRGIAREGHDEIIHLPNCGREGGTYLEHIVAHYNASLPSPSPAHSPAARPLADHTFFLQAHFAWNWIADPRLRRTVSRKSGFVSFGPYLTNLCGLDSEVDAFFQGEREIFEAVKGRECVAENEGDRVLSTWAGQFVASRKTLLKNEYALYDRLRRMIEAPDDDPIHRDYNPTGPSTQSNPGFGHALERSWPLLLRCDDPKIARECADVSWDPEKCQCYD</sequence>
<protein>
    <recommendedName>
        <fullName evidence="4">Proteophosphoglycan ppg4</fullName>
    </recommendedName>
</protein>
<dbReference type="PANTHER" id="PTHR37490:SF1">
    <property type="entry name" value="GLYCOSYLTRANSFERASE 2-LIKE DOMAIN-CONTAINING PROTEIN"/>
    <property type="match status" value="1"/>
</dbReference>